<evidence type="ECO:0000256" key="1">
    <source>
        <dbReference type="SAM" id="MobiDB-lite"/>
    </source>
</evidence>
<dbReference type="PANTHER" id="PTHR28190:SF1">
    <property type="entry name" value="NUCLEAR MIGRATION PROTEIN NUM1"/>
    <property type="match status" value="1"/>
</dbReference>
<feature type="compositionally biased region" description="Polar residues" evidence="1">
    <location>
        <begin position="481"/>
        <end position="490"/>
    </location>
</feature>
<dbReference type="GO" id="GO:0005543">
    <property type="term" value="F:phospholipid binding"/>
    <property type="evidence" value="ECO:0007669"/>
    <property type="project" value="InterPro"/>
</dbReference>
<dbReference type="InterPro" id="IPR053005">
    <property type="entry name" value="Nuclear_Pos-Cytoskel_Interact"/>
</dbReference>
<dbReference type="RefSeq" id="XP_058340175.1">
    <property type="nucleotide sequence ID" value="XM_058489127.1"/>
</dbReference>
<proteinExistence type="predicted"/>
<dbReference type="Proteomes" id="UP001234581">
    <property type="component" value="Unassembled WGS sequence"/>
</dbReference>
<reference evidence="3 4" key="1">
    <citation type="submission" date="2023-03" db="EMBL/GenBank/DDBJ databases">
        <title>Genome sequence of Lichtheimia ornata CBS 291.66.</title>
        <authorList>
            <person name="Mohabir J.T."/>
            <person name="Shea T.P."/>
            <person name="Kurbessoian T."/>
            <person name="Berby B."/>
            <person name="Fontaine J."/>
            <person name="Livny J."/>
            <person name="Gnirke A."/>
            <person name="Stajich J.E."/>
            <person name="Cuomo C.A."/>
        </authorList>
    </citation>
    <scope>NUCLEOTIDE SEQUENCE [LARGE SCALE GENOMIC DNA]</scope>
    <source>
        <strain evidence="3">CBS 291.66</strain>
    </source>
</reference>
<dbReference type="GO" id="GO:0015631">
    <property type="term" value="F:tubulin binding"/>
    <property type="evidence" value="ECO:0007669"/>
    <property type="project" value="TreeGrafter"/>
</dbReference>
<evidence type="ECO:0000313" key="4">
    <source>
        <dbReference type="Proteomes" id="UP001234581"/>
    </source>
</evidence>
<protein>
    <recommendedName>
        <fullName evidence="2">Pleckstrin homology domain-containing protein</fullName>
    </recommendedName>
</protein>
<dbReference type="AlphaFoldDB" id="A0AAD7UYY4"/>
<evidence type="ECO:0000313" key="3">
    <source>
        <dbReference type="EMBL" id="KAJ8655262.1"/>
    </source>
</evidence>
<dbReference type="GeneID" id="83216537"/>
<feature type="compositionally biased region" description="Basic and acidic residues" evidence="1">
    <location>
        <begin position="405"/>
        <end position="414"/>
    </location>
</feature>
<feature type="region of interest" description="Disordered" evidence="1">
    <location>
        <begin position="278"/>
        <end position="314"/>
    </location>
</feature>
<dbReference type="PANTHER" id="PTHR28190">
    <property type="entry name" value="NUCLEAR MIGRATION PROTEIN NUM1"/>
    <property type="match status" value="1"/>
</dbReference>
<keyword evidence="4" id="KW-1185">Reference proteome</keyword>
<dbReference type="GO" id="GO:0032065">
    <property type="term" value="P:maintenance of protein location in cell cortex"/>
    <property type="evidence" value="ECO:0007669"/>
    <property type="project" value="InterPro"/>
</dbReference>
<feature type="region of interest" description="Disordered" evidence="1">
    <location>
        <begin position="399"/>
        <end position="427"/>
    </location>
</feature>
<comment type="caution">
    <text evidence="3">The sequence shown here is derived from an EMBL/GenBank/DDBJ whole genome shotgun (WGS) entry which is preliminary data.</text>
</comment>
<dbReference type="InterPro" id="IPR024774">
    <property type="entry name" value="PH_dom-Mcp5-type"/>
</dbReference>
<dbReference type="EMBL" id="JARTCD010000051">
    <property type="protein sequence ID" value="KAJ8655262.1"/>
    <property type="molecule type" value="Genomic_DNA"/>
</dbReference>
<dbReference type="GO" id="GO:0005739">
    <property type="term" value="C:mitochondrion"/>
    <property type="evidence" value="ECO:0007669"/>
    <property type="project" value="TreeGrafter"/>
</dbReference>
<sequence length="716" mass="81829">MTSVERGGKCILSPSNCNHPQDLKEEQDVDALAIKNRSQGIISKPPNRHHRVSCADLAADIGDTLVTEVRKLRDAQTKHLERIAHLETSLTTLQQENQLLKQKYQKLEKDQEQLKDQEWSLEIARQELQDQLDAKDAMVTRLSSEKTKLLKELQSMEMAKAEDDNNSATASHLHEQRRHRLITELQQLKKENATLQQQLNDANNNTNPTHHNNDHPHVQSTTTHHHHHHVEIDKLKQSLTQAHRTMTNLRMALHKEKKERMETAKLLAESQDTIEELTATPHDLNHKRMSGDKVLKHQHNDDNDTSDKEEEEACDTTASLDVLPTKSTTLFNELQQSNNVLYPTYDKETQTEGVLDHVDIGIQVAVPENDDDEEQQHHSYLDSLKRVWNESSLSLKHAMSSHYASSDDVRREQEDTPNPQPIISSNHSSKLATYAAKYINNHFPQPVASVSMQHPSAPQPPMRRMPPPGSNNHDDLPNKPTPSVSDTMAGSSIHKHHIMSTTTTTNDTEQEDIDPKVIQALTHAMIGDWIYKYTRRYVAGKTGNRRHYRYFWIHPYTKTLYWSYTQPDVDHDESRSKRAFIRDVYNIPCPQPSSTPFHLMVRTPTRDIVLQANDIEQHQQWLVAFCFLLGKPIDDVATTLHPSPLLQSSVSLSHRFSRGYSPSTCNNNSSLLTTSSILQHSTCSDVDDDWDDSEDELINIRQCCNGKHDISKLARN</sequence>
<dbReference type="SUPFAM" id="SSF50729">
    <property type="entry name" value="PH domain-like"/>
    <property type="match status" value="1"/>
</dbReference>
<dbReference type="GO" id="GO:0000226">
    <property type="term" value="P:microtubule cytoskeleton organization"/>
    <property type="evidence" value="ECO:0007669"/>
    <property type="project" value="TreeGrafter"/>
</dbReference>
<name>A0AAD7UYY4_9FUNG</name>
<feature type="region of interest" description="Disordered" evidence="1">
    <location>
        <begin position="448"/>
        <end position="510"/>
    </location>
</feature>
<feature type="domain" description="Pleckstrin homology" evidence="2">
    <location>
        <begin position="517"/>
        <end position="629"/>
    </location>
</feature>
<accession>A0AAD7UYY4</accession>
<dbReference type="Pfam" id="PF12814">
    <property type="entry name" value="Mcp5_PH"/>
    <property type="match status" value="1"/>
</dbReference>
<feature type="region of interest" description="Disordered" evidence="1">
    <location>
        <begin position="200"/>
        <end position="230"/>
    </location>
</feature>
<gene>
    <name evidence="3" type="ORF">O0I10_009130</name>
</gene>
<feature type="compositionally biased region" description="Basic and acidic residues" evidence="1">
    <location>
        <begin position="283"/>
        <end position="306"/>
    </location>
</feature>
<feature type="compositionally biased region" description="Pro residues" evidence="1">
    <location>
        <begin position="457"/>
        <end position="469"/>
    </location>
</feature>
<feature type="compositionally biased region" description="Low complexity" evidence="1">
    <location>
        <begin position="200"/>
        <end position="210"/>
    </location>
</feature>
<evidence type="ECO:0000259" key="2">
    <source>
        <dbReference type="Pfam" id="PF12814"/>
    </source>
</evidence>
<dbReference type="GO" id="GO:0005938">
    <property type="term" value="C:cell cortex"/>
    <property type="evidence" value="ECO:0007669"/>
    <property type="project" value="InterPro"/>
</dbReference>
<organism evidence="3 4">
    <name type="scientific">Lichtheimia ornata</name>
    <dbReference type="NCBI Taxonomy" id="688661"/>
    <lineage>
        <taxon>Eukaryota</taxon>
        <taxon>Fungi</taxon>
        <taxon>Fungi incertae sedis</taxon>
        <taxon>Mucoromycota</taxon>
        <taxon>Mucoromycotina</taxon>
        <taxon>Mucoromycetes</taxon>
        <taxon>Mucorales</taxon>
        <taxon>Lichtheimiaceae</taxon>
        <taxon>Lichtheimia</taxon>
    </lineage>
</organism>